<dbReference type="GeneTree" id="ENSGT00940000153372"/>
<protein>
    <submittedName>
        <fullName evidence="8">Scavenger receptor class B, member 2a</fullName>
    </submittedName>
</protein>
<comment type="subcellular location">
    <subcellularLocation>
        <location evidence="1">Membrane</location>
    </subcellularLocation>
</comment>
<dbReference type="GO" id="GO:0016020">
    <property type="term" value="C:membrane"/>
    <property type="evidence" value="ECO:0007669"/>
    <property type="project" value="UniProtKB-SubCell"/>
</dbReference>
<proteinExistence type="inferred from homology"/>
<dbReference type="PANTHER" id="PTHR11923:SF51">
    <property type="entry name" value="LYSOSOME MEMBRANE PROTEIN 2"/>
    <property type="match status" value="1"/>
</dbReference>
<evidence type="ECO:0000256" key="6">
    <source>
        <dbReference type="ARBA" id="ARBA00023180"/>
    </source>
</evidence>
<keyword evidence="5 7" id="KW-0472">Membrane</keyword>
<feature type="transmembrane region" description="Helical" evidence="7">
    <location>
        <begin position="445"/>
        <end position="465"/>
    </location>
</feature>
<evidence type="ECO:0000256" key="1">
    <source>
        <dbReference type="ARBA" id="ARBA00004370"/>
    </source>
</evidence>
<evidence type="ECO:0000313" key="9">
    <source>
        <dbReference type="Proteomes" id="UP000694388"/>
    </source>
</evidence>
<comment type="similarity">
    <text evidence="2">Belongs to the CD36 family.</text>
</comment>
<keyword evidence="4 7" id="KW-1133">Transmembrane helix</keyword>
<evidence type="ECO:0000313" key="8">
    <source>
        <dbReference type="Ensembl" id="ENSEBUP00000006685.1"/>
    </source>
</evidence>
<dbReference type="OMA" id="DVFGMRP"/>
<dbReference type="GO" id="GO:0006622">
    <property type="term" value="P:protein targeting to lysosome"/>
    <property type="evidence" value="ECO:0007669"/>
    <property type="project" value="TreeGrafter"/>
</dbReference>
<keyword evidence="9" id="KW-1185">Reference proteome</keyword>
<dbReference type="Proteomes" id="UP000694388">
    <property type="component" value="Unplaced"/>
</dbReference>
<evidence type="ECO:0000256" key="4">
    <source>
        <dbReference type="ARBA" id="ARBA00022989"/>
    </source>
</evidence>
<evidence type="ECO:0000256" key="2">
    <source>
        <dbReference type="ARBA" id="ARBA00010532"/>
    </source>
</evidence>
<organism evidence="8 9">
    <name type="scientific">Eptatretus burgeri</name>
    <name type="common">Inshore hagfish</name>
    <dbReference type="NCBI Taxonomy" id="7764"/>
    <lineage>
        <taxon>Eukaryota</taxon>
        <taxon>Metazoa</taxon>
        <taxon>Chordata</taxon>
        <taxon>Craniata</taxon>
        <taxon>Vertebrata</taxon>
        <taxon>Cyclostomata</taxon>
        <taxon>Myxini</taxon>
        <taxon>Myxiniformes</taxon>
        <taxon>Myxinidae</taxon>
        <taxon>Eptatretinae</taxon>
        <taxon>Eptatretus</taxon>
    </lineage>
</organism>
<dbReference type="PRINTS" id="PR01611">
    <property type="entry name" value="LIMPII"/>
</dbReference>
<keyword evidence="6" id="KW-0325">Glycoprotein</keyword>
<dbReference type="PANTHER" id="PTHR11923">
    <property type="entry name" value="SCAVENGER RECEPTOR CLASS B TYPE-1 SR-B1"/>
    <property type="match status" value="1"/>
</dbReference>
<dbReference type="PRINTS" id="PR01609">
    <property type="entry name" value="CD36FAMILY"/>
</dbReference>
<keyword evidence="3 7" id="KW-0812">Transmembrane</keyword>
<dbReference type="GO" id="GO:0005764">
    <property type="term" value="C:lysosome"/>
    <property type="evidence" value="ECO:0007669"/>
    <property type="project" value="InterPro"/>
</dbReference>
<dbReference type="AlphaFoldDB" id="A0A8C4PYY2"/>
<sequence>MRRSLIFCATASLLLVVAAVLLLGLGVFHRVLRSKISQRMVLKPNSKAFKNWKEIPAMVEFEVYLFHCVNPREVLAGERPVLQQRGPYTYRERLSRQNVIFHENNTVSATLVHTYNWIPELSVGSPMEDKIMMLNVPLVAAIEKVQAFGLPSLVNILFSFLVAMKSETLFTSHSVHELLWGYEDPLLVFLNRIDPLLVPDTHFGFFYKRNGSNDGRYDFNSGKGDFYNFSRIELWKGMRTLPWWTSDSCNAINGTDGTSFRPMLSRKDVLYMFNSELCRSIYATYEQELTVAGLWAFRFTPPASVFANASTNPANAGFCTPTGNCLGSGVLNVSVCKQGAPIIMSSPHFYQADPQYVNSVEGLKPNKQKHQTFIDIHPYIGFPVRAAKRLQVNVHVQKWHLVEQTGNIRTLVFPVMFLSENMELEPKAVGELAQLQLQISLLLNIPYILIALAGLFALVAAWLACRHARATSRDSERTPLVVGQED</sequence>
<reference evidence="8" key="1">
    <citation type="submission" date="2025-08" db="UniProtKB">
        <authorList>
            <consortium name="Ensembl"/>
        </authorList>
    </citation>
    <scope>IDENTIFICATION</scope>
</reference>
<dbReference type="GO" id="GO:0005044">
    <property type="term" value="F:scavenger receptor activity"/>
    <property type="evidence" value="ECO:0007669"/>
    <property type="project" value="InterPro"/>
</dbReference>
<evidence type="ECO:0000256" key="3">
    <source>
        <dbReference type="ARBA" id="ARBA00022692"/>
    </source>
</evidence>
<accession>A0A8C4PYY2</accession>
<evidence type="ECO:0000256" key="7">
    <source>
        <dbReference type="SAM" id="Phobius"/>
    </source>
</evidence>
<dbReference type="Pfam" id="PF01130">
    <property type="entry name" value="CD36"/>
    <property type="match status" value="1"/>
</dbReference>
<dbReference type="InterPro" id="IPR002159">
    <property type="entry name" value="CD36_fam"/>
</dbReference>
<name>A0A8C4PYY2_EPTBU</name>
<evidence type="ECO:0000256" key="5">
    <source>
        <dbReference type="ARBA" id="ARBA00023136"/>
    </source>
</evidence>
<dbReference type="GO" id="GO:0006898">
    <property type="term" value="P:receptor-mediated endocytosis"/>
    <property type="evidence" value="ECO:0007669"/>
    <property type="project" value="TreeGrafter"/>
</dbReference>
<reference evidence="8" key="2">
    <citation type="submission" date="2025-09" db="UniProtKB">
        <authorList>
            <consortium name="Ensembl"/>
        </authorList>
    </citation>
    <scope>IDENTIFICATION</scope>
</reference>
<dbReference type="InterPro" id="IPR005429">
    <property type="entry name" value="LimpII"/>
</dbReference>
<dbReference type="Ensembl" id="ENSEBUT00000007146.1">
    <property type="protein sequence ID" value="ENSEBUP00000006685.1"/>
    <property type="gene ID" value="ENSEBUG00000004416.1"/>
</dbReference>